<evidence type="ECO:0000256" key="6">
    <source>
        <dbReference type="ARBA" id="ARBA00023006"/>
    </source>
</evidence>
<feature type="compositionally biased region" description="Low complexity" evidence="8">
    <location>
        <begin position="389"/>
        <end position="413"/>
    </location>
</feature>
<evidence type="ECO:0000313" key="10">
    <source>
        <dbReference type="EMBL" id="KAK3670698.1"/>
    </source>
</evidence>
<comment type="caution">
    <text evidence="10">The sequence shown here is derived from an EMBL/GenBank/DDBJ whole genome shotgun (WGS) entry which is preliminary data.</text>
</comment>
<feature type="compositionally biased region" description="Polar residues" evidence="8">
    <location>
        <begin position="430"/>
        <end position="440"/>
    </location>
</feature>
<dbReference type="GO" id="GO:0000407">
    <property type="term" value="C:phagophore assembly site"/>
    <property type="evidence" value="ECO:0007669"/>
    <property type="project" value="UniProtKB-SubCell"/>
</dbReference>
<dbReference type="InterPro" id="IPR039113">
    <property type="entry name" value="ATG29"/>
</dbReference>
<dbReference type="FunFam" id="1.10.10.2570:FF:000001">
    <property type="entry name" value="Autophagy-related protein 29"/>
    <property type="match status" value="1"/>
</dbReference>
<evidence type="ECO:0000256" key="3">
    <source>
        <dbReference type="ARBA" id="ARBA00013784"/>
    </source>
</evidence>
<feature type="domain" description="Atg29 N-terminal" evidence="9">
    <location>
        <begin position="69"/>
        <end position="122"/>
    </location>
</feature>
<evidence type="ECO:0000256" key="4">
    <source>
        <dbReference type="ARBA" id="ARBA00022448"/>
    </source>
</evidence>
<dbReference type="InterPro" id="IPR039362">
    <property type="entry name" value="ATG29_sf"/>
</dbReference>
<dbReference type="Proteomes" id="UP001274830">
    <property type="component" value="Unassembled WGS sequence"/>
</dbReference>
<comment type="similarity">
    <text evidence="2">Belongs to the ATG29 family.</text>
</comment>
<accession>A0AAE0TSD7</accession>
<evidence type="ECO:0000256" key="2">
    <source>
        <dbReference type="ARBA" id="ARBA00010082"/>
    </source>
</evidence>
<evidence type="ECO:0000256" key="1">
    <source>
        <dbReference type="ARBA" id="ARBA00004329"/>
    </source>
</evidence>
<evidence type="ECO:0000313" key="11">
    <source>
        <dbReference type="Proteomes" id="UP001274830"/>
    </source>
</evidence>
<comment type="function">
    <text evidence="7">Plays a role in autophagy. Functions at the preautophagosomal structure (PAS) in order to form normal autophagosomes under starvation conditions. Also plays a role in mitophagy and regulation of filamentous growth.</text>
</comment>
<sequence length="495" mass="51571">MSPPSSAQASTPSSSRAPSKPTHSRQTSTATTTAAAAGTQEPRPSKVPSPRPPPSPRQPALTVKPKVQYTCYIRLPFARGEFLDPPRVEWDAGKDRALWKVVSLASNSKDLDWEDIAARFEVDLPFLLQQAAWLYERHLEGMRRQMQKLGQSHAVPPTPPMESSSISTTPAGGGVAMQRQSSREAGAAARMPSVINTLKAQGAAGASGSGSLGSDGSSPGTPRSTHPGISRTPSTTTVTQSKILTSSNRQPQAFQRAPRTSSGSQRQLPKLLYAKTATHVGESDGAVTSESDSEVEAVSRTASQAFQRAPLGKKSAALRRVSSDGDREGEDDEDEDEGGYLPFAAASKATARGEPIAPSKQRQATGTAGPSATKSAATNTHPPPPPDSPTTSSTTSSAAQAPASTSSDSQTLPPTRPPGPLSPRHRAQIANANFSPTSRSLGRREGSDGSPSMGSSFSDLDGDASVTQSALEEALLSGVQKGNLSLIGRAVGRRG</sequence>
<keyword evidence="5" id="KW-0653">Protein transport</keyword>
<reference evidence="10" key="1">
    <citation type="submission" date="2023-07" db="EMBL/GenBank/DDBJ databases">
        <title>Black Yeasts Isolated from many extreme environments.</title>
        <authorList>
            <person name="Coleine C."/>
            <person name="Stajich J.E."/>
            <person name="Selbmann L."/>
        </authorList>
    </citation>
    <scope>NUCLEOTIDE SEQUENCE</scope>
    <source>
        <strain evidence="10">CCFEE 5485</strain>
    </source>
</reference>
<evidence type="ECO:0000256" key="7">
    <source>
        <dbReference type="ARBA" id="ARBA00060351"/>
    </source>
</evidence>
<dbReference type="InterPro" id="IPR040666">
    <property type="entry name" value="Atg29_N"/>
</dbReference>
<feature type="compositionally biased region" description="Acidic residues" evidence="8">
    <location>
        <begin position="327"/>
        <end position="338"/>
    </location>
</feature>
<feature type="region of interest" description="Disordered" evidence="8">
    <location>
        <begin position="201"/>
        <end position="467"/>
    </location>
</feature>
<dbReference type="PANTHER" id="PTHR40012">
    <property type="entry name" value="AUTOPHAGY-RELATED PROTEIN 29"/>
    <property type="match status" value="1"/>
</dbReference>
<dbReference type="GO" id="GO:0000045">
    <property type="term" value="P:autophagosome assembly"/>
    <property type="evidence" value="ECO:0007669"/>
    <property type="project" value="InterPro"/>
</dbReference>
<keyword evidence="6" id="KW-0072">Autophagy</keyword>
<organism evidence="10 11">
    <name type="scientific">Recurvomyces mirabilis</name>
    <dbReference type="NCBI Taxonomy" id="574656"/>
    <lineage>
        <taxon>Eukaryota</taxon>
        <taxon>Fungi</taxon>
        <taxon>Dikarya</taxon>
        <taxon>Ascomycota</taxon>
        <taxon>Pezizomycotina</taxon>
        <taxon>Dothideomycetes</taxon>
        <taxon>Dothideomycetidae</taxon>
        <taxon>Mycosphaerellales</taxon>
        <taxon>Teratosphaeriaceae</taxon>
        <taxon>Recurvomyces</taxon>
    </lineage>
</organism>
<dbReference type="Pfam" id="PF18388">
    <property type="entry name" value="ATG29_N"/>
    <property type="match status" value="1"/>
</dbReference>
<feature type="compositionally biased region" description="Polar residues" evidence="8">
    <location>
        <begin position="161"/>
        <end position="170"/>
    </location>
</feature>
<feature type="compositionally biased region" description="Pro residues" evidence="8">
    <location>
        <begin position="45"/>
        <end position="57"/>
    </location>
</feature>
<protein>
    <recommendedName>
        <fullName evidence="3">Autophagy-related protein 29</fullName>
    </recommendedName>
</protein>
<dbReference type="Gene3D" id="1.10.10.2570">
    <property type="match status" value="1"/>
</dbReference>
<evidence type="ECO:0000256" key="8">
    <source>
        <dbReference type="SAM" id="MobiDB-lite"/>
    </source>
</evidence>
<proteinExistence type="inferred from homology"/>
<feature type="region of interest" description="Disordered" evidence="8">
    <location>
        <begin position="150"/>
        <end position="188"/>
    </location>
</feature>
<comment type="subcellular location">
    <subcellularLocation>
        <location evidence="1">Preautophagosomal structure</location>
    </subcellularLocation>
</comment>
<gene>
    <name evidence="10" type="ORF">LTR78_009390</name>
</gene>
<evidence type="ECO:0000256" key="5">
    <source>
        <dbReference type="ARBA" id="ARBA00022927"/>
    </source>
</evidence>
<feature type="region of interest" description="Disordered" evidence="8">
    <location>
        <begin position="1"/>
        <end position="63"/>
    </location>
</feature>
<name>A0AAE0TSD7_9PEZI</name>
<keyword evidence="4" id="KW-0813">Transport</keyword>
<feature type="compositionally biased region" description="Low complexity" evidence="8">
    <location>
        <begin position="1"/>
        <end position="37"/>
    </location>
</feature>
<feature type="compositionally biased region" description="Polar residues" evidence="8">
    <location>
        <begin position="231"/>
        <end position="267"/>
    </location>
</feature>
<dbReference type="AlphaFoldDB" id="A0AAE0TSD7"/>
<dbReference type="EMBL" id="JAUTXT010000052">
    <property type="protein sequence ID" value="KAK3670698.1"/>
    <property type="molecule type" value="Genomic_DNA"/>
</dbReference>
<dbReference type="GO" id="GO:0015031">
    <property type="term" value="P:protein transport"/>
    <property type="evidence" value="ECO:0007669"/>
    <property type="project" value="UniProtKB-KW"/>
</dbReference>
<dbReference type="PANTHER" id="PTHR40012:SF1">
    <property type="entry name" value="AUTOPHAGY-RELATED PROTEIN 29"/>
    <property type="match status" value="1"/>
</dbReference>
<keyword evidence="11" id="KW-1185">Reference proteome</keyword>
<feature type="compositionally biased region" description="Low complexity" evidence="8">
    <location>
        <begin position="448"/>
        <end position="459"/>
    </location>
</feature>
<feature type="compositionally biased region" description="Polar residues" evidence="8">
    <location>
        <begin position="360"/>
        <end position="374"/>
    </location>
</feature>
<evidence type="ECO:0000259" key="9">
    <source>
        <dbReference type="Pfam" id="PF18388"/>
    </source>
</evidence>